<evidence type="ECO:0000256" key="8">
    <source>
        <dbReference type="ARBA" id="ARBA00044786"/>
    </source>
</evidence>
<dbReference type="GO" id="GO:0000159">
    <property type="term" value="C:protein phosphatase type 2A complex"/>
    <property type="evidence" value="ECO:0007669"/>
    <property type="project" value="TreeGrafter"/>
</dbReference>
<comment type="similarity">
    <text evidence="3 10">Belongs to the PTPA-type PPIase family.</text>
</comment>
<evidence type="ECO:0000256" key="3">
    <source>
        <dbReference type="ARBA" id="ARBA00011019"/>
    </source>
</evidence>
<dbReference type="Gene3D" id="1.20.120.1150">
    <property type="match status" value="1"/>
</dbReference>
<dbReference type="PIRSF" id="PIRSF016325">
    <property type="entry name" value="Phstyr_phstse_ac"/>
    <property type="match status" value="1"/>
</dbReference>
<evidence type="ECO:0000256" key="9">
    <source>
        <dbReference type="ARBA" id="ARBA00044820"/>
    </source>
</evidence>
<dbReference type="VEuPathDB" id="VectorBase:MDOMA2_013809"/>
<reference evidence="11" key="1">
    <citation type="submission" date="2020-05" db="UniProtKB">
        <authorList>
            <consortium name="EnsemblMetazoa"/>
        </authorList>
    </citation>
    <scope>IDENTIFICATION</scope>
    <source>
        <strain evidence="11">Aabys</strain>
    </source>
</reference>
<gene>
    <name evidence="11" type="primary">101893822</name>
    <name evidence="13" type="synonym">LOC131806546</name>
</gene>
<evidence type="ECO:0000256" key="10">
    <source>
        <dbReference type="RuleBase" id="RU361210"/>
    </source>
</evidence>
<reference evidence="13" key="2">
    <citation type="submission" date="2025-05" db="UniProtKB">
        <authorList>
            <consortium name="RefSeq"/>
        </authorList>
    </citation>
    <scope>IDENTIFICATION</scope>
    <source>
        <strain evidence="13">Aabys</strain>
        <tissue evidence="13">Whole body</tissue>
    </source>
</reference>
<proteinExistence type="inferred from homology"/>
<comment type="subcellular location">
    <subcellularLocation>
        <location evidence="2 10">Cytoplasm</location>
    </subcellularLocation>
</comment>
<evidence type="ECO:0000313" key="13">
    <source>
        <dbReference type="RefSeq" id="XP_058986720.1"/>
    </source>
</evidence>
<evidence type="ECO:0000256" key="6">
    <source>
        <dbReference type="ARBA" id="ARBA00023110"/>
    </source>
</evidence>
<evidence type="ECO:0000313" key="11">
    <source>
        <dbReference type="EnsemblMetazoa" id="MDOA008274-PA"/>
    </source>
</evidence>
<comment type="catalytic activity">
    <reaction evidence="1 10">
        <text>[protein]-peptidylproline (omega=180) = [protein]-peptidylproline (omega=0)</text>
        <dbReference type="Rhea" id="RHEA:16237"/>
        <dbReference type="Rhea" id="RHEA-COMP:10747"/>
        <dbReference type="Rhea" id="RHEA-COMP:10748"/>
        <dbReference type="ChEBI" id="CHEBI:83833"/>
        <dbReference type="ChEBI" id="CHEBI:83834"/>
        <dbReference type="EC" id="5.2.1.8"/>
    </reaction>
</comment>
<sequence length="357" mass="40446">MDMVVQDPKNIPLELAGAGQPEKCVKCEADLQKWLRSEAYYDLIGFINGISTAIQGKKISDDLYISPQMEKLLGIFEKLNSMVDETPPTDQPQRFGNKAFRTWSRKMNHEIFLILQSCIPSEKCTLVTELGFYLSESFGNSVRIDYGTGHELSFIFFMCSLFKGGILEEKDNVSCALRLFNTYLIFVRRLQKTYRMEPAGSQGVWSLDDYQFVPFIWGSAQLACKSPITPEKFLDDEVINAMKNDYMFIACIDFIKQVKTGHFAEHSYQLWSISAVPSWAKINSGLVKMYQKEILSKFPIMQHVLFGNLMTFNPVKPGTTISSARLGFIQPAPPPNKMVATNSLVSENAVVEDKKVE</sequence>
<evidence type="ECO:0000256" key="4">
    <source>
        <dbReference type="ARBA" id="ARBA00013194"/>
    </source>
</evidence>
<dbReference type="EnsemblMetazoa" id="MDOA008274-RA">
    <property type="protein sequence ID" value="MDOA008274-PA"/>
    <property type="gene ID" value="MDOA008274"/>
</dbReference>
<dbReference type="AlphaFoldDB" id="A0A1I8MTF4"/>
<dbReference type="RefSeq" id="XP_005187815.2">
    <property type="nucleotide sequence ID" value="XM_005187758.4"/>
</dbReference>
<dbReference type="GO" id="GO:0007052">
    <property type="term" value="P:mitotic spindle organization"/>
    <property type="evidence" value="ECO:0007669"/>
    <property type="project" value="TreeGrafter"/>
</dbReference>
<dbReference type="FunFam" id="1.20.120.1150:FF:000002">
    <property type="entry name" value="Serine/threonine-protein phosphatase 2A activator"/>
    <property type="match status" value="1"/>
</dbReference>
<dbReference type="InterPro" id="IPR037218">
    <property type="entry name" value="PTPA_sf"/>
</dbReference>
<dbReference type="CDD" id="cd04087">
    <property type="entry name" value="PTPA"/>
    <property type="match status" value="1"/>
</dbReference>
<keyword evidence="7 10" id="KW-0413">Isomerase</keyword>
<dbReference type="InterPro" id="IPR043170">
    <property type="entry name" value="PTPA_C_lid"/>
</dbReference>
<dbReference type="Proteomes" id="UP001652621">
    <property type="component" value="Unplaced"/>
</dbReference>
<protein>
    <recommendedName>
        <fullName evidence="8 10">Serine/threonine-protein phosphatase 2A activator</fullName>
        <ecNumber evidence="4 10">5.2.1.8</ecNumber>
    </recommendedName>
    <alternativeName>
        <fullName evidence="9 10">Phosphotyrosyl phosphatase activator</fullName>
    </alternativeName>
</protein>
<organism evidence="11">
    <name type="scientific">Musca domestica</name>
    <name type="common">House fly</name>
    <dbReference type="NCBI Taxonomy" id="7370"/>
    <lineage>
        <taxon>Eukaryota</taxon>
        <taxon>Metazoa</taxon>
        <taxon>Ecdysozoa</taxon>
        <taxon>Arthropoda</taxon>
        <taxon>Hexapoda</taxon>
        <taxon>Insecta</taxon>
        <taxon>Pterygota</taxon>
        <taxon>Neoptera</taxon>
        <taxon>Endopterygota</taxon>
        <taxon>Diptera</taxon>
        <taxon>Brachycera</taxon>
        <taxon>Muscomorpha</taxon>
        <taxon>Muscoidea</taxon>
        <taxon>Muscidae</taxon>
        <taxon>Musca</taxon>
    </lineage>
</organism>
<dbReference type="PANTHER" id="PTHR10012:SF0">
    <property type="entry name" value="SERINE_THREONINE-PROTEIN PHOSPHATASE 2A ACTIVATOR"/>
    <property type="match status" value="1"/>
</dbReference>
<dbReference type="STRING" id="7370.A0A1I8MTF4"/>
<dbReference type="GO" id="GO:0005634">
    <property type="term" value="C:nucleus"/>
    <property type="evidence" value="ECO:0007669"/>
    <property type="project" value="TreeGrafter"/>
</dbReference>
<evidence type="ECO:0000313" key="12">
    <source>
        <dbReference type="Proteomes" id="UP001652621"/>
    </source>
</evidence>
<dbReference type="VEuPathDB" id="VectorBase:MDOA008274"/>
<evidence type="ECO:0000256" key="7">
    <source>
        <dbReference type="ARBA" id="ARBA00023235"/>
    </source>
</evidence>
<dbReference type="eggNOG" id="KOG2867">
    <property type="taxonomic scope" value="Eukaryota"/>
</dbReference>
<dbReference type="InterPro" id="IPR004327">
    <property type="entry name" value="Phstyr_phstse_ac"/>
</dbReference>
<name>A0A1I8MTF4_MUSDO</name>
<dbReference type="PANTHER" id="PTHR10012">
    <property type="entry name" value="SERINE/THREONINE-PROTEIN PHOSPHATASE 2A REGULATORY SUBUNIT B"/>
    <property type="match status" value="1"/>
</dbReference>
<dbReference type="GO" id="GO:0005737">
    <property type="term" value="C:cytoplasm"/>
    <property type="evidence" value="ECO:0007669"/>
    <property type="project" value="UniProtKB-SubCell"/>
</dbReference>
<keyword evidence="6 10" id="KW-0697">Rotamase</keyword>
<evidence type="ECO:0000256" key="1">
    <source>
        <dbReference type="ARBA" id="ARBA00000971"/>
    </source>
</evidence>
<dbReference type="RefSeq" id="XP_058986720.1">
    <property type="nucleotide sequence ID" value="XM_059130737.1"/>
</dbReference>
<dbReference type="EC" id="5.2.1.8" evidence="4 10"/>
<dbReference type="GO" id="GO:0003755">
    <property type="term" value="F:peptidyl-prolyl cis-trans isomerase activity"/>
    <property type="evidence" value="ECO:0007669"/>
    <property type="project" value="UniProtKB-KW"/>
</dbReference>
<evidence type="ECO:0000256" key="5">
    <source>
        <dbReference type="ARBA" id="ARBA00022490"/>
    </source>
</evidence>
<keyword evidence="12" id="KW-1185">Reference proteome</keyword>
<evidence type="ECO:0000256" key="2">
    <source>
        <dbReference type="ARBA" id="ARBA00004496"/>
    </source>
</evidence>
<keyword evidence="5 10" id="KW-0963">Cytoplasm</keyword>
<dbReference type="SUPFAM" id="SSF140984">
    <property type="entry name" value="PTPA-like"/>
    <property type="match status" value="1"/>
</dbReference>
<dbReference type="KEGG" id="mde:101893822"/>
<dbReference type="GO" id="GO:0008160">
    <property type="term" value="F:protein tyrosine phosphatase activator activity"/>
    <property type="evidence" value="ECO:0007669"/>
    <property type="project" value="TreeGrafter"/>
</dbReference>
<dbReference type="OrthoDB" id="16120at2759"/>
<comment type="function">
    <text evidence="10">PPIases accelerate the folding of proteins. It catalyzes the cis-trans isomerization of proline imidic peptide bonds in oligopeptides.</text>
</comment>
<dbReference type="Pfam" id="PF03095">
    <property type="entry name" value="PTPA"/>
    <property type="match status" value="1"/>
</dbReference>
<accession>A0A1I8MTF4</accession>